<feature type="transmembrane region" description="Helical" evidence="7">
    <location>
        <begin position="345"/>
        <end position="364"/>
    </location>
</feature>
<evidence type="ECO:0000256" key="2">
    <source>
        <dbReference type="ARBA" id="ARBA00022448"/>
    </source>
</evidence>
<evidence type="ECO:0000256" key="1">
    <source>
        <dbReference type="ARBA" id="ARBA00004651"/>
    </source>
</evidence>
<dbReference type="PANTHER" id="PTHR42718">
    <property type="entry name" value="MAJOR FACILITATOR SUPERFAMILY MULTIDRUG TRANSPORTER MFSC"/>
    <property type="match status" value="1"/>
</dbReference>
<dbReference type="GO" id="GO:0005886">
    <property type="term" value="C:plasma membrane"/>
    <property type="evidence" value="ECO:0007669"/>
    <property type="project" value="UniProtKB-SubCell"/>
</dbReference>
<name>A0A1H1JUV6_9BURK</name>
<dbReference type="RefSeq" id="WP_244144840.1">
    <property type="nucleotide sequence ID" value="NZ_FNKX01000002.1"/>
</dbReference>
<protein>
    <submittedName>
        <fullName evidence="9">Major Facilitator Superfamily protein</fullName>
    </submittedName>
</protein>
<keyword evidence="2" id="KW-0813">Transport</keyword>
<evidence type="ECO:0000256" key="7">
    <source>
        <dbReference type="SAM" id="Phobius"/>
    </source>
</evidence>
<feature type="transmembrane region" description="Helical" evidence="7">
    <location>
        <begin position="410"/>
        <end position="429"/>
    </location>
</feature>
<dbReference type="EMBL" id="FNKX01000002">
    <property type="protein sequence ID" value="SDR53519.1"/>
    <property type="molecule type" value="Genomic_DNA"/>
</dbReference>
<feature type="transmembrane region" description="Helical" evidence="7">
    <location>
        <begin position="112"/>
        <end position="133"/>
    </location>
</feature>
<feature type="transmembrane region" description="Helical" evidence="7">
    <location>
        <begin position="307"/>
        <end position="333"/>
    </location>
</feature>
<feature type="transmembrane region" description="Helical" evidence="7">
    <location>
        <begin position="57"/>
        <end position="76"/>
    </location>
</feature>
<evidence type="ECO:0000313" key="10">
    <source>
        <dbReference type="Proteomes" id="UP000199365"/>
    </source>
</evidence>
<dbReference type="InterPro" id="IPR020846">
    <property type="entry name" value="MFS_dom"/>
</dbReference>
<dbReference type="PROSITE" id="PS50850">
    <property type="entry name" value="MFS"/>
    <property type="match status" value="1"/>
</dbReference>
<feature type="transmembrane region" description="Helical" evidence="7">
    <location>
        <begin position="274"/>
        <end position="295"/>
    </location>
</feature>
<comment type="subcellular location">
    <subcellularLocation>
        <location evidence="1">Cell membrane</location>
        <topology evidence="1">Multi-pass membrane protein</topology>
    </subcellularLocation>
</comment>
<feature type="transmembrane region" description="Helical" evidence="7">
    <location>
        <begin position="370"/>
        <end position="390"/>
    </location>
</feature>
<reference evidence="10" key="1">
    <citation type="submission" date="2016-10" db="EMBL/GenBank/DDBJ databases">
        <authorList>
            <person name="Varghese N."/>
            <person name="Submissions S."/>
        </authorList>
    </citation>
    <scope>NUCLEOTIDE SEQUENCE [LARGE SCALE GENOMIC DNA]</scope>
    <source>
        <strain evidence="10">DUS833</strain>
    </source>
</reference>
<evidence type="ECO:0000256" key="3">
    <source>
        <dbReference type="ARBA" id="ARBA00022475"/>
    </source>
</evidence>
<dbReference type="InterPro" id="IPR011701">
    <property type="entry name" value="MFS"/>
</dbReference>
<dbReference type="Pfam" id="PF07690">
    <property type="entry name" value="MFS_1"/>
    <property type="match status" value="2"/>
</dbReference>
<dbReference type="Gene3D" id="1.20.1250.20">
    <property type="entry name" value="MFS general substrate transporter like domains"/>
    <property type="match status" value="1"/>
</dbReference>
<evidence type="ECO:0000259" key="8">
    <source>
        <dbReference type="PROSITE" id="PS50850"/>
    </source>
</evidence>
<dbReference type="AlphaFoldDB" id="A0A1H1JUV6"/>
<feature type="transmembrane region" description="Helical" evidence="7">
    <location>
        <begin position="88"/>
        <end position="106"/>
    </location>
</feature>
<feature type="transmembrane region" description="Helical" evidence="7">
    <location>
        <begin position="207"/>
        <end position="225"/>
    </location>
</feature>
<dbReference type="Proteomes" id="UP000199365">
    <property type="component" value="Unassembled WGS sequence"/>
</dbReference>
<feature type="transmembrane region" description="Helical" evidence="7">
    <location>
        <begin position="145"/>
        <end position="171"/>
    </location>
</feature>
<keyword evidence="6 7" id="KW-0472">Membrane</keyword>
<organism evidence="9 10">
    <name type="scientific">Paraburkholderia tuberum</name>
    <dbReference type="NCBI Taxonomy" id="157910"/>
    <lineage>
        <taxon>Bacteria</taxon>
        <taxon>Pseudomonadati</taxon>
        <taxon>Pseudomonadota</taxon>
        <taxon>Betaproteobacteria</taxon>
        <taxon>Burkholderiales</taxon>
        <taxon>Burkholderiaceae</taxon>
        <taxon>Paraburkholderia</taxon>
    </lineage>
</organism>
<feature type="transmembrane region" description="Helical" evidence="7">
    <location>
        <begin position="22"/>
        <end position="45"/>
    </location>
</feature>
<keyword evidence="3" id="KW-1003">Cell membrane</keyword>
<accession>A0A1H1JUV6</accession>
<evidence type="ECO:0000256" key="4">
    <source>
        <dbReference type="ARBA" id="ARBA00022692"/>
    </source>
</evidence>
<dbReference type="STRING" id="157910.SAMN05445850_5705"/>
<sequence length="473" mass="49280">MQAEVLSQPAHRAQPVAGPPRGFTMAILLAAVAASSGITVIYTVLVTLYKAFPASNSVSWTVTAYWLGSAVFAAVSGRLGDLLGYRRILLVVMSVAAAGAVVAACATDVGMLVAGCAMQSIAAGITPLSIGLVRENLPPARLPAAVGLISAAGMVSAGLIYICAGVVVDHYSWQGGFWFKVALCVVAVAAVRAWAPPSPPNPGVRIDYIRGLAFAPALCAILFAVQQIRTWGLGDPRLWGLIAGGMIVLGLWARHQHEARHPLINVRLLKRREVVLANACMAFLAAGAMQLGQVFSLLAQQPAGTHAGFGLSATAAGLLMFSVNIVALVASPWSGRVAARYKARPAALIGMLILALGWASLIVLHRSLLLFVPGAVLCSFGLAFASTALYNQIVEATPAHQTGEATGMLYVFFSCFFAVGAQAVFALLRSATAGHDGASFPAESGYVSVFVYIACSSIAGLLVAFMLPKRRTH</sequence>
<proteinExistence type="predicted"/>
<dbReference type="InterPro" id="IPR036259">
    <property type="entry name" value="MFS_trans_sf"/>
</dbReference>
<dbReference type="SUPFAM" id="SSF103473">
    <property type="entry name" value="MFS general substrate transporter"/>
    <property type="match status" value="1"/>
</dbReference>
<keyword evidence="4 7" id="KW-0812">Transmembrane</keyword>
<evidence type="ECO:0000313" key="9">
    <source>
        <dbReference type="EMBL" id="SDR53519.1"/>
    </source>
</evidence>
<dbReference type="PANTHER" id="PTHR42718:SF46">
    <property type="entry name" value="BLR6921 PROTEIN"/>
    <property type="match status" value="1"/>
</dbReference>
<evidence type="ECO:0000256" key="6">
    <source>
        <dbReference type="ARBA" id="ARBA00023136"/>
    </source>
</evidence>
<feature type="transmembrane region" description="Helical" evidence="7">
    <location>
        <begin position="237"/>
        <end position="253"/>
    </location>
</feature>
<keyword evidence="10" id="KW-1185">Reference proteome</keyword>
<dbReference type="Gene3D" id="1.20.1720.10">
    <property type="entry name" value="Multidrug resistance protein D"/>
    <property type="match status" value="1"/>
</dbReference>
<evidence type="ECO:0000256" key="5">
    <source>
        <dbReference type="ARBA" id="ARBA00022989"/>
    </source>
</evidence>
<gene>
    <name evidence="9" type="ORF">SAMN05445850_5705</name>
</gene>
<feature type="domain" description="Major facilitator superfamily (MFS) profile" evidence="8">
    <location>
        <begin position="23"/>
        <end position="472"/>
    </location>
</feature>
<dbReference type="GO" id="GO:0022857">
    <property type="term" value="F:transmembrane transporter activity"/>
    <property type="evidence" value="ECO:0007669"/>
    <property type="project" value="InterPro"/>
</dbReference>
<keyword evidence="5 7" id="KW-1133">Transmembrane helix</keyword>
<feature type="transmembrane region" description="Helical" evidence="7">
    <location>
        <begin position="449"/>
        <end position="467"/>
    </location>
</feature>
<feature type="transmembrane region" description="Helical" evidence="7">
    <location>
        <begin position="177"/>
        <end position="195"/>
    </location>
</feature>